<name>A0A1E7KXT7_9ACTN</name>
<dbReference type="GO" id="GO:0016491">
    <property type="term" value="F:oxidoreductase activity"/>
    <property type="evidence" value="ECO:0007669"/>
    <property type="project" value="InterPro"/>
</dbReference>
<dbReference type="InterPro" id="IPR018713">
    <property type="entry name" value="MPAB/Lcp_cat_dom"/>
</dbReference>
<feature type="compositionally biased region" description="Basic and acidic residues" evidence="1">
    <location>
        <begin position="332"/>
        <end position="348"/>
    </location>
</feature>
<reference evidence="3 4" key="1">
    <citation type="journal article" date="2016" name="Front. Microbiol.">
        <title>Comparative Genomics Analysis of Streptomyces Species Reveals Their Adaptation to the Marine Environment and Their Diversity at the Genomic Level.</title>
        <authorList>
            <person name="Tian X."/>
            <person name="Zhang Z."/>
            <person name="Yang T."/>
            <person name="Chen M."/>
            <person name="Li J."/>
            <person name="Chen F."/>
            <person name="Yang J."/>
            <person name="Li W."/>
            <person name="Zhang B."/>
            <person name="Zhang Z."/>
            <person name="Wu J."/>
            <person name="Zhang C."/>
            <person name="Long L."/>
            <person name="Xiao J."/>
        </authorList>
    </citation>
    <scope>NUCLEOTIDE SEQUENCE [LARGE SCALE GENOMIC DNA]</scope>
    <source>
        <strain evidence="3 4">SCSIO 10429</strain>
    </source>
</reference>
<dbReference type="PANTHER" id="PTHR36151">
    <property type="entry name" value="BLR2777 PROTEIN"/>
    <property type="match status" value="1"/>
</dbReference>
<evidence type="ECO:0000313" key="4">
    <source>
        <dbReference type="Proteomes" id="UP000176005"/>
    </source>
</evidence>
<dbReference type="Pfam" id="PF09995">
    <property type="entry name" value="MPAB_Lcp_cat"/>
    <property type="match status" value="1"/>
</dbReference>
<gene>
    <name evidence="3" type="ORF">AN218_25360</name>
</gene>
<dbReference type="PANTHER" id="PTHR36151:SF3">
    <property type="entry name" value="ER-BOUND OXYGENASE MPAB_MPAB'_RUBBER OXYGENASE CATALYTIC DOMAIN-CONTAINING PROTEIN"/>
    <property type="match status" value="1"/>
</dbReference>
<evidence type="ECO:0000256" key="1">
    <source>
        <dbReference type="SAM" id="MobiDB-lite"/>
    </source>
</evidence>
<accession>A0A1E7KXT7</accession>
<evidence type="ECO:0000259" key="2">
    <source>
        <dbReference type="Pfam" id="PF09995"/>
    </source>
</evidence>
<feature type="region of interest" description="Disordered" evidence="1">
    <location>
        <begin position="332"/>
        <end position="372"/>
    </location>
</feature>
<dbReference type="PATRIC" id="fig|518642.10.peg.5564"/>
<evidence type="ECO:0000313" key="3">
    <source>
        <dbReference type="EMBL" id="OEV08736.1"/>
    </source>
</evidence>
<dbReference type="AlphaFoldDB" id="A0A1E7KXT7"/>
<comment type="caution">
    <text evidence="3">The sequence shown here is derived from an EMBL/GenBank/DDBJ whole genome shotgun (WGS) entry which is preliminary data.</text>
</comment>
<feature type="domain" description="ER-bound oxygenase mpaB/mpaB'/Rubber oxygenase catalytic" evidence="2">
    <location>
        <begin position="33"/>
        <end position="257"/>
    </location>
</feature>
<keyword evidence="4" id="KW-1185">Reference proteome</keyword>
<dbReference type="Proteomes" id="UP000176005">
    <property type="component" value="Unassembled WGS sequence"/>
</dbReference>
<protein>
    <recommendedName>
        <fullName evidence="2">ER-bound oxygenase mpaB/mpaB'/Rubber oxygenase catalytic domain-containing protein</fullName>
    </recommendedName>
</protein>
<proteinExistence type="predicted"/>
<organism evidence="3 4">
    <name type="scientific">Streptomyces nanshensis</name>
    <dbReference type="NCBI Taxonomy" id="518642"/>
    <lineage>
        <taxon>Bacteria</taxon>
        <taxon>Bacillati</taxon>
        <taxon>Actinomycetota</taxon>
        <taxon>Actinomycetes</taxon>
        <taxon>Kitasatosporales</taxon>
        <taxon>Streptomycetaceae</taxon>
        <taxon>Streptomyces</taxon>
    </lineage>
</organism>
<sequence>MRSYLRFRSRKGWRNHFPPHDDYGFFGPGSVSWKVWGHPTSYVLGFARSVTIEHLDPNLAAAVVQSGGVKYRPHTRYGRTMHYFSLMAFGATYPTAKAADVLVKVHSKAIGNDPVTGDTYDANRPSSQLWIHMTAWHSILYCYEKFGPGALSSQEEEQYWAECARSAELQTIDPRTVPRSRAAVREYLENWRPHLAASEAAQDMVDFILPLDVALPPNLSRAGRIAVAPVVWMLSKGVAATYPKYIRKMFGVRQGPVMDALAVVLNKGYHALLYRSFTMKFFMMNLLAPGAMQVAAPAILGIPAKNPVTMTPREAQQKYGFAEPADAHPDFRARQHERVFGKGEKPSDEGLNESQQHFGALNAGDVRRDAAA</sequence>
<dbReference type="EMBL" id="LJGW01000406">
    <property type="protein sequence ID" value="OEV08736.1"/>
    <property type="molecule type" value="Genomic_DNA"/>
</dbReference>